<feature type="transmembrane region" description="Helical" evidence="8">
    <location>
        <begin position="108"/>
        <end position="125"/>
    </location>
</feature>
<comment type="cofactor">
    <cofactor evidence="7">
        <name>Mg(2+)</name>
        <dbReference type="ChEBI" id="CHEBI:18420"/>
    </cofactor>
</comment>
<evidence type="ECO:0000313" key="9">
    <source>
        <dbReference type="EMBL" id="KPJ65002.1"/>
    </source>
</evidence>
<dbReference type="Proteomes" id="UP000051861">
    <property type="component" value="Unassembled WGS sequence"/>
</dbReference>
<dbReference type="EMBL" id="LIZX01000148">
    <property type="protein sequence ID" value="KPJ65002.1"/>
    <property type="molecule type" value="Genomic_DNA"/>
</dbReference>
<feature type="transmembrane region" description="Helical" evidence="8">
    <location>
        <begin position="202"/>
        <end position="222"/>
    </location>
</feature>
<dbReference type="AlphaFoldDB" id="A0A0S7XRG3"/>
<dbReference type="GO" id="GO:0009252">
    <property type="term" value="P:peptidoglycan biosynthetic process"/>
    <property type="evidence" value="ECO:0007669"/>
    <property type="project" value="UniProtKB-UniRule"/>
</dbReference>
<proteinExistence type="predicted"/>
<keyword evidence="2" id="KW-0808">Transferase</keyword>
<evidence type="ECO:0000256" key="5">
    <source>
        <dbReference type="ARBA" id="ARBA00023136"/>
    </source>
</evidence>
<feature type="binding site" evidence="7">
    <location>
        <position position="134"/>
    </location>
    <ligand>
        <name>Mg(2+)</name>
        <dbReference type="ChEBI" id="CHEBI:18420"/>
    </ligand>
</feature>
<feature type="transmembrane region" description="Helical" evidence="8">
    <location>
        <begin position="82"/>
        <end position="102"/>
    </location>
</feature>
<reference evidence="9 10" key="1">
    <citation type="journal article" date="2015" name="Microbiome">
        <title>Genomic resolution of linkages in carbon, nitrogen, and sulfur cycling among widespread estuary sediment bacteria.</title>
        <authorList>
            <person name="Baker B.J."/>
            <person name="Lazar C.S."/>
            <person name="Teske A.P."/>
            <person name="Dick G.J."/>
        </authorList>
    </citation>
    <scope>NUCLEOTIDE SEQUENCE [LARGE SCALE GENOMIC DNA]</scope>
    <source>
        <strain evidence="9">DG_54_3</strain>
    </source>
</reference>
<feature type="transmembrane region" description="Helical" evidence="8">
    <location>
        <begin position="132"/>
        <end position="151"/>
    </location>
</feature>
<comment type="caution">
    <text evidence="9">The sequence shown here is derived from an EMBL/GenBank/DDBJ whole genome shotgun (WGS) entry which is preliminary data.</text>
</comment>
<sequence length="223" mass="24448">DDLIKIFRQENLGLSFWQKIFLQVLLAGLFSAFLWKLGHYQNVGEILRTLGFNNPFYYFLLSTFMIVGTANATNLTDGLNGLLAGTAGIAFLAFAFLCHKLFFPDGGTFSSVAAGAVLAFLIFNFPKAKVFMGDVGSLAIGAALAGLAIVIHKELHLIIIGGVFVLETLSVILQVISYKLFKMRVFKMTPLHHHFELMGYKEIPIVVGFWVVGIVLGVVGVML</sequence>
<gene>
    <name evidence="9" type="ORF">AMJ44_11475</name>
</gene>
<dbReference type="PANTHER" id="PTHR22926">
    <property type="entry name" value="PHOSPHO-N-ACETYLMURAMOYL-PENTAPEPTIDE-TRANSFERASE"/>
    <property type="match status" value="1"/>
</dbReference>
<feature type="transmembrane region" description="Helical" evidence="8">
    <location>
        <begin position="157"/>
        <end position="181"/>
    </location>
</feature>
<protein>
    <recommendedName>
        <fullName evidence="6">Phospho-N-acetylmuramoyl-pentapeptide-transferase</fullName>
        <ecNumber evidence="6">2.7.8.13</ecNumber>
    </recommendedName>
</protein>
<evidence type="ECO:0000256" key="4">
    <source>
        <dbReference type="ARBA" id="ARBA00022989"/>
    </source>
</evidence>
<dbReference type="GO" id="GO:0071555">
    <property type="term" value="P:cell wall organization"/>
    <property type="evidence" value="ECO:0007669"/>
    <property type="project" value="TreeGrafter"/>
</dbReference>
<dbReference type="PATRIC" id="fig|1703775.3.peg.1253"/>
<evidence type="ECO:0000313" key="10">
    <source>
        <dbReference type="Proteomes" id="UP000051861"/>
    </source>
</evidence>
<name>A0A0S7XRG3_UNCSA</name>
<dbReference type="GO" id="GO:0008963">
    <property type="term" value="F:phospho-N-acetylmuramoyl-pentapeptide-transferase activity"/>
    <property type="evidence" value="ECO:0007669"/>
    <property type="project" value="UniProtKB-UniRule"/>
</dbReference>
<keyword evidence="5 8" id="KW-0472">Membrane</keyword>
<feature type="transmembrane region" description="Helical" evidence="8">
    <location>
        <begin position="55"/>
        <end position="75"/>
    </location>
</feature>
<keyword evidence="3 8" id="KW-0812">Transmembrane</keyword>
<keyword evidence="4 8" id="KW-1133">Transmembrane helix</keyword>
<feature type="non-terminal residue" evidence="9">
    <location>
        <position position="1"/>
    </location>
</feature>
<dbReference type="PANTHER" id="PTHR22926:SF5">
    <property type="entry name" value="PHOSPHO-N-ACETYLMURAMOYL-PENTAPEPTIDE-TRANSFERASE HOMOLOG"/>
    <property type="match status" value="1"/>
</dbReference>
<evidence type="ECO:0000256" key="2">
    <source>
        <dbReference type="ARBA" id="ARBA00022679"/>
    </source>
</evidence>
<dbReference type="Pfam" id="PF00953">
    <property type="entry name" value="Glycos_transf_4"/>
    <property type="match status" value="1"/>
</dbReference>
<evidence type="ECO:0000256" key="3">
    <source>
        <dbReference type="ARBA" id="ARBA00022692"/>
    </source>
</evidence>
<organism evidence="9 10">
    <name type="scientific">candidate division WOR-1 bacterium DG_54_3</name>
    <dbReference type="NCBI Taxonomy" id="1703775"/>
    <lineage>
        <taxon>Bacteria</taxon>
        <taxon>Bacillati</taxon>
        <taxon>Saganbacteria</taxon>
    </lineage>
</organism>
<feature type="binding site" evidence="7">
    <location>
        <position position="74"/>
    </location>
    <ligand>
        <name>Mg(2+)</name>
        <dbReference type="ChEBI" id="CHEBI:18420"/>
    </ligand>
</feature>
<dbReference type="GO" id="GO:0046872">
    <property type="term" value="F:metal ion binding"/>
    <property type="evidence" value="ECO:0007669"/>
    <property type="project" value="UniProtKB-KW"/>
</dbReference>
<dbReference type="NCBIfam" id="TIGR00445">
    <property type="entry name" value="mraY"/>
    <property type="match status" value="1"/>
</dbReference>
<dbReference type="GO" id="GO:0005886">
    <property type="term" value="C:plasma membrane"/>
    <property type="evidence" value="ECO:0007669"/>
    <property type="project" value="TreeGrafter"/>
</dbReference>
<keyword evidence="7" id="KW-0460">Magnesium</keyword>
<evidence type="ECO:0000256" key="8">
    <source>
        <dbReference type="SAM" id="Phobius"/>
    </source>
</evidence>
<keyword evidence="7" id="KW-0479">Metal-binding</keyword>
<evidence type="ECO:0000256" key="1">
    <source>
        <dbReference type="ARBA" id="ARBA00004141"/>
    </source>
</evidence>
<evidence type="ECO:0000256" key="7">
    <source>
        <dbReference type="PIRSR" id="PIRSR600715-1"/>
    </source>
</evidence>
<feature type="transmembrane region" description="Helical" evidence="8">
    <location>
        <begin position="12"/>
        <end position="35"/>
    </location>
</feature>
<dbReference type="EC" id="2.7.8.13" evidence="6"/>
<dbReference type="InterPro" id="IPR000715">
    <property type="entry name" value="Glycosyl_transferase_4"/>
</dbReference>
<dbReference type="InterPro" id="IPR003524">
    <property type="entry name" value="PNAcMuramoyl-5peptid_Trfase"/>
</dbReference>
<evidence type="ECO:0000256" key="6">
    <source>
        <dbReference type="NCBIfam" id="TIGR00445"/>
    </source>
</evidence>
<accession>A0A0S7XRG3</accession>
<comment type="subcellular location">
    <subcellularLocation>
        <location evidence="1">Membrane</location>
        <topology evidence="1">Multi-pass membrane protein</topology>
    </subcellularLocation>
</comment>